<dbReference type="InterPro" id="IPR024078">
    <property type="entry name" value="LmbE-like_dom_sf"/>
</dbReference>
<dbReference type="Pfam" id="PF02585">
    <property type="entry name" value="PIG-L"/>
    <property type="match status" value="1"/>
</dbReference>
<dbReference type="GO" id="GO:0005783">
    <property type="term" value="C:endoplasmic reticulum"/>
    <property type="evidence" value="ECO:0007669"/>
    <property type="project" value="TreeGrafter"/>
</dbReference>
<protein>
    <recommendedName>
        <fullName evidence="2">N-acetylglucosaminylphosphatidylinositol deacetylase</fullName>
        <ecNumber evidence="2">3.5.1.89</ecNumber>
    </recommendedName>
</protein>
<dbReference type="Proteomes" id="UP001215280">
    <property type="component" value="Unassembled WGS sequence"/>
</dbReference>
<accession>A0AAD7JN82</accession>
<feature type="signal peptide" evidence="3">
    <location>
        <begin position="1"/>
        <end position="17"/>
    </location>
</feature>
<evidence type="ECO:0000313" key="5">
    <source>
        <dbReference type="Proteomes" id="UP001215280"/>
    </source>
</evidence>
<name>A0AAD7JN82_9AGAR</name>
<dbReference type="EC" id="3.5.1.89" evidence="2"/>
<comment type="caution">
    <text evidence="4">The sequence shown here is derived from an EMBL/GenBank/DDBJ whole genome shotgun (WGS) entry which is preliminary data.</text>
</comment>
<sequence>MLTTQRILLLLLPLIAGSLLRPRTKHTFGTALAGHKERTLLLTAHPDDETFFFSPTLTALSYSSMHGLGDIFVVSLSTGNAKGLGDARREEFGRALEIFGIREERRSILDHPYLQDNKTSAWDPAVIAEEIHPLVVEHNITTILTFDSHGITGHPNHRSALAGAVHLISSTLLLSPSTVCPRLFTLYSRPSTKHLGPLAAFVAPGYISSPGPVFVASLVDYVTALRAMSKHPSQLRLIPFMKGLFSRYLWVNEWVEVTM</sequence>
<evidence type="ECO:0000256" key="1">
    <source>
        <dbReference type="ARBA" id="ARBA00006066"/>
    </source>
</evidence>
<dbReference type="EMBL" id="JARJLG010000032">
    <property type="protein sequence ID" value="KAJ7766552.1"/>
    <property type="molecule type" value="Genomic_DNA"/>
</dbReference>
<evidence type="ECO:0000313" key="4">
    <source>
        <dbReference type="EMBL" id="KAJ7766552.1"/>
    </source>
</evidence>
<dbReference type="GO" id="GO:0000225">
    <property type="term" value="F:N-acetylglucosaminylphosphatidylinositol deacetylase activity"/>
    <property type="evidence" value="ECO:0007669"/>
    <property type="project" value="UniProtKB-EC"/>
</dbReference>
<evidence type="ECO:0000256" key="3">
    <source>
        <dbReference type="SAM" id="SignalP"/>
    </source>
</evidence>
<organism evidence="4 5">
    <name type="scientific">Mycena maculata</name>
    <dbReference type="NCBI Taxonomy" id="230809"/>
    <lineage>
        <taxon>Eukaryota</taxon>
        <taxon>Fungi</taxon>
        <taxon>Dikarya</taxon>
        <taxon>Basidiomycota</taxon>
        <taxon>Agaricomycotina</taxon>
        <taxon>Agaricomycetes</taxon>
        <taxon>Agaricomycetidae</taxon>
        <taxon>Agaricales</taxon>
        <taxon>Marasmiineae</taxon>
        <taxon>Mycenaceae</taxon>
        <taxon>Mycena</taxon>
    </lineage>
</organism>
<dbReference type="Gene3D" id="3.40.50.10320">
    <property type="entry name" value="LmbE-like"/>
    <property type="match status" value="1"/>
</dbReference>
<comment type="similarity">
    <text evidence="1">Belongs to the PIGL family.</text>
</comment>
<dbReference type="AlphaFoldDB" id="A0AAD7JN82"/>
<feature type="chain" id="PRO_5042089846" description="N-acetylglucosaminylphosphatidylinositol deacetylase" evidence="3">
    <location>
        <begin position="18"/>
        <end position="259"/>
    </location>
</feature>
<evidence type="ECO:0000256" key="2">
    <source>
        <dbReference type="ARBA" id="ARBA00012176"/>
    </source>
</evidence>
<proteinExistence type="inferred from homology"/>
<dbReference type="InterPro" id="IPR003737">
    <property type="entry name" value="GlcNAc_PI_deacetylase-related"/>
</dbReference>
<dbReference type="PANTHER" id="PTHR12993:SF11">
    <property type="entry name" value="N-ACETYLGLUCOSAMINYL-PHOSPHATIDYLINOSITOL DE-N-ACETYLASE"/>
    <property type="match status" value="1"/>
</dbReference>
<dbReference type="PANTHER" id="PTHR12993">
    <property type="entry name" value="N-ACETYLGLUCOSAMINYL-PHOSPHATIDYLINOSITOL DE-N-ACETYLASE-RELATED"/>
    <property type="match status" value="1"/>
</dbReference>
<keyword evidence="3" id="KW-0732">Signal</keyword>
<reference evidence="4" key="1">
    <citation type="submission" date="2023-03" db="EMBL/GenBank/DDBJ databases">
        <title>Massive genome expansion in bonnet fungi (Mycena s.s.) driven by repeated elements and novel gene families across ecological guilds.</title>
        <authorList>
            <consortium name="Lawrence Berkeley National Laboratory"/>
            <person name="Harder C.B."/>
            <person name="Miyauchi S."/>
            <person name="Viragh M."/>
            <person name="Kuo A."/>
            <person name="Thoen E."/>
            <person name="Andreopoulos B."/>
            <person name="Lu D."/>
            <person name="Skrede I."/>
            <person name="Drula E."/>
            <person name="Henrissat B."/>
            <person name="Morin E."/>
            <person name="Kohler A."/>
            <person name="Barry K."/>
            <person name="LaButti K."/>
            <person name="Morin E."/>
            <person name="Salamov A."/>
            <person name="Lipzen A."/>
            <person name="Mereny Z."/>
            <person name="Hegedus B."/>
            <person name="Baldrian P."/>
            <person name="Stursova M."/>
            <person name="Weitz H."/>
            <person name="Taylor A."/>
            <person name="Grigoriev I.V."/>
            <person name="Nagy L.G."/>
            <person name="Martin F."/>
            <person name="Kauserud H."/>
        </authorList>
    </citation>
    <scope>NUCLEOTIDE SEQUENCE</scope>
    <source>
        <strain evidence="4">CBHHK188m</strain>
    </source>
</reference>
<keyword evidence="5" id="KW-1185">Reference proteome</keyword>
<gene>
    <name evidence="4" type="ORF">DFH07DRAFT_902660</name>
</gene>
<dbReference type="SUPFAM" id="SSF102588">
    <property type="entry name" value="LmbE-like"/>
    <property type="match status" value="1"/>
</dbReference>